<organism evidence="5 6">
    <name type="scientific">Chionoecetes opilio</name>
    <name type="common">Atlantic snow crab</name>
    <name type="synonym">Cancer opilio</name>
    <dbReference type="NCBI Taxonomy" id="41210"/>
    <lineage>
        <taxon>Eukaryota</taxon>
        <taxon>Metazoa</taxon>
        <taxon>Ecdysozoa</taxon>
        <taxon>Arthropoda</taxon>
        <taxon>Crustacea</taxon>
        <taxon>Multicrustacea</taxon>
        <taxon>Malacostraca</taxon>
        <taxon>Eumalacostraca</taxon>
        <taxon>Eucarida</taxon>
        <taxon>Decapoda</taxon>
        <taxon>Pleocyemata</taxon>
        <taxon>Brachyura</taxon>
        <taxon>Eubrachyura</taxon>
        <taxon>Majoidea</taxon>
        <taxon>Majidae</taxon>
        <taxon>Chionoecetes</taxon>
    </lineage>
</organism>
<keyword evidence="6" id="KW-1185">Reference proteome</keyword>
<dbReference type="Proteomes" id="UP000770661">
    <property type="component" value="Unassembled WGS sequence"/>
</dbReference>
<protein>
    <recommendedName>
        <fullName evidence="1">WD repeat-containing protein 89</fullName>
    </recommendedName>
</protein>
<dbReference type="InterPro" id="IPR001680">
    <property type="entry name" value="WD40_rpt"/>
</dbReference>
<evidence type="ECO:0000313" key="5">
    <source>
        <dbReference type="EMBL" id="KAG0725810.1"/>
    </source>
</evidence>
<dbReference type="Pfam" id="PF00400">
    <property type="entry name" value="WD40"/>
    <property type="match status" value="2"/>
</dbReference>
<dbReference type="InterPro" id="IPR019775">
    <property type="entry name" value="WD40_repeat_CS"/>
</dbReference>
<keyword evidence="3" id="KW-0677">Repeat</keyword>
<dbReference type="PROSITE" id="PS50082">
    <property type="entry name" value="WD_REPEATS_2"/>
    <property type="match status" value="2"/>
</dbReference>
<keyword evidence="2 4" id="KW-0853">WD repeat</keyword>
<name>A0A8J4YSA2_CHIOP</name>
<evidence type="ECO:0000256" key="3">
    <source>
        <dbReference type="ARBA" id="ARBA00022737"/>
    </source>
</evidence>
<dbReference type="InterPro" id="IPR015943">
    <property type="entry name" value="WD40/YVTN_repeat-like_dom_sf"/>
</dbReference>
<gene>
    <name evidence="5" type="primary">WDR89</name>
    <name evidence="5" type="ORF">GWK47_037867</name>
</gene>
<reference evidence="5" key="1">
    <citation type="submission" date="2020-07" db="EMBL/GenBank/DDBJ databases">
        <title>The High-quality genome of the commercially important snow crab, Chionoecetes opilio.</title>
        <authorList>
            <person name="Jeong J.-H."/>
            <person name="Ryu S."/>
        </authorList>
    </citation>
    <scope>NUCLEOTIDE SEQUENCE</scope>
    <source>
        <strain evidence="5">MADBK_172401_WGS</strain>
        <tissue evidence="5">Digestive gland</tissue>
    </source>
</reference>
<dbReference type="AlphaFoldDB" id="A0A8J4YSA2"/>
<dbReference type="SUPFAM" id="SSF50978">
    <property type="entry name" value="WD40 repeat-like"/>
    <property type="match status" value="1"/>
</dbReference>
<evidence type="ECO:0000313" key="6">
    <source>
        <dbReference type="Proteomes" id="UP000770661"/>
    </source>
</evidence>
<feature type="repeat" description="WD" evidence="4">
    <location>
        <begin position="156"/>
        <end position="198"/>
    </location>
</feature>
<dbReference type="PANTHER" id="PTHR22889">
    <property type="entry name" value="WD REPEAT-CONTAINING PROTEIN 89"/>
    <property type="match status" value="1"/>
</dbReference>
<evidence type="ECO:0000256" key="4">
    <source>
        <dbReference type="PROSITE-ProRule" id="PRU00221"/>
    </source>
</evidence>
<evidence type="ECO:0000256" key="2">
    <source>
        <dbReference type="ARBA" id="ARBA00022574"/>
    </source>
</evidence>
<dbReference type="EMBL" id="JACEEZ010005175">
    <property type="protein sequence ID" value="KAG0725810.1"/>
    <property type="molecule type" value="Genomic_DNA"/>
</dbReference>
<comment type="caution">
    <text evidence="5">The sequence shown here is derived from an EMBL/GenBank/DDBJ whole genome shotgun (WGS) entry which is preliminary data.</text>
</comment>
<sequence>MKMAATFPKEYKAVTSLRVAEDDYCLDLAHAEGWKALAVSASDKSVTLMETETLTKTLTLEPHKEVISGVKFSRTDSNILWTSSHDGTVKLWDLRTSHCEKELQGNTENSSILKPITCFDISNNERILCGGTELVEEGAFVLFWDIRGKEVLGSYFESVTDDITQVVFNPNQEDLLASASTDGVINIFDVSQNSEGDALTYSLNAEVVAGKLCWLSHGGKYERLAAATDVETLQYWDIRESAPRHSFSREEVASVIKCPEPDDSYIVSVMECGHGEDPLILAGFHADSESDSSDSSDCLRTLRLDLSSGS</sequence>
<proteinExistence type="predicted"/>
<dbReference type="InterPro" id="IPR039328">
    <property type="entry name" value="WDR89"/>
</dbReference>
<dbReference type="InterPro" id="IPR036322">
    <property type="entry name" value="WD40_repeat_dom_sf"/>
</dbReference>
<dbReference type="PANTHER" id="PTHR22889:SF0">
    <property type="entry name" value="WD REPEAT-CONTAINING PROTEIN 89"/>
    <property type="match status" value="1"/>
</dbReference>
<dbReference type="Gene3D" id="2.130.10.10">
    <property type="entry name" value="YVTN repeat-like/Quinoprotein amine dehydrogenase"/>
    <property type="match status" value="1"/>
</dbReference>
<dbReference type="PROSITE" id="PS50294">
    <property type="entry name" value="WD_REPEATS_REGION"/>
    <property type="match status" value="1"/>
</dbReference>
<feature type="repeat" description="WD" evidence="4">
    <location>
        <begin position="60"/>
        <end position="102"/>
    </location>
</feature>
<dbReference type="PROSITE" id="PS00678">
    <property type="entry name" value="WD_REPEATS_1"/>
    <property type="match status" value="1"/>
</dbReference>
<dbReference type="OrthoDB" id="25131at2759"/>
<evidence type="ECO:0000256" key="1">
    <source>
        <dbReference type="ARBA" id="ARBA00021125"/>
    </source>
</evidence>
<accession>A0A8J4YSA2</accession>
<dbReference type="SMART" id="SM00320">
    <property type="entry name" value="WD40"/>
    <property type="match status" value="3"/>
</dbReference>